<proteinExistence type="inferred from homology"/>
<name>A0A562QJF5_9BACI</name>
<organism evidence="8 9">
    <name type="scientific">Halalkalibacter nanhaiisediminis</name>
    <dbReference type="NCBI Taxonomy" id="688079"/>
    <lineage>
        <taxon>Bacteria</taxon>
        <taxon>Bacillati</taxon>
        <taxon>Bacillota</taxon>
        <taxon>Bacilli</taxon>
        <taxon>Bacillales</taxon>
        <taxon>Bacillaceae</taxon>
        <taxon>Halalkalibacter</taxon>
    </lineage>
</organism>
<evidence type="ECO:0000259" key="7">
    <source>
        <dbReference type="PROSITE" id="PS51462"/>
    </source>
</evidence>
<evidence type="ECO:0000256" key="4">
    <source>
        <dbReference type="ARBA" id="ARBA00022801"/>
    </source>
</evidence>
<gene>
    <name evidence="8" type="ORF">IQ10_01577</name>
</gene>
<dbReference type="PRINTS" id="PR00502">
    <property type="entry name" value="NUDIXFAMILY"/>
</dbReference>
<comment type="caution">
    <text evidence="8">The sequence shown here is derived from an EMBL/GenBank/DDBJ whole genome shotgun (WGS) entry which is preliminary data.</text>
</comment>
<comment type="cofactor">
    <cofactor evidence="1">
        <name>Mg(2+)</name>
        <dbReference type="ChEBI" id="CHEBI:18420"/>
    </cofactor>
</comment>
<feature type="domain" description="Nudix hydrolase" evidence="7">
    <location>
        <begin position="21"/>
        <end position="157"/>
    </location>
</feature>
<sequence>MKQFLDQKGCHVRITFDDQMFSKEVGHVWVVCRFGDKWLLTQHRTRGIEFPGGKVEKGESALEAAEREVHEETGAQVDSISYIGQYEVSCGEDVMYKNVYFASIAEILKKEDYLETNGPVLLDELPADIQSDKKFSFMMKDQVLPLVLEELIKLQLL</sequence>
<keyword evidence="9" id="KW-1185">Reference proteome</keyword>
<dbReference type="InterPro" id="IPR015797">
    <property type="entry name" value="NUDIX_hydrolase-like_dom_sf"/>
</dbReference>
<reference evidence="8 9" key="1">
    <citation type="journal article" date="2015" name="Stand. Genomic Sci.">
        <title>Genomic Encyclopedia of Bacterial and Archaeal Type Strains, Phase III: the genomes of soil and plant-associated and newly described type strains.</title>
        <authorList>
            <person name="Whitman W.B."/>
            <person name="Woyke T."/>
            <person name="Klenk H.P."/>
            <person name="Zhou Y."/>
            <person name="Lilburn T.G."/>
            <person name="Beck B.J."/>
            <person name="De Vos P."/>
            <person name="Vandamme P."/>
            <person name="Eisen J.A."/>
            <person name="Garrity G."/>
            <person name="Hugenholtz P."/>
            <person name="Kyrpides N.C."/>
        </authorList>
    </citation>
    <scope>NUCLEOTIDE SEQUENCE [LARGE SCALE GENOMIC DNA]</scope>
    <source>
        <strain evidence="8 9">CGMCC 1.10116</strain>
    </source>
</reference>
<dbReference type="PANTHER" id="PTHR43758:SF8">
    <property type="entry name" value="8-OXO-DGTP DIPHOSPHATASE YTKD-RELATED"/>
    <property type="match status" value="1"/>
</dbReference>
<dbReference type="InterPro" id="IPR014078">
    <property type="entry name" value="Nudix_YtkD"/>
</dbReference>
<dbReference type="Proteomes" id="UP000315711">
    <property type="component" value="Unassembled WGS sequence"/>
</dbReference>
<evidence type="ECO:0000313" key="9">
    <source>
        <dbReference type="Proteomes" id="UP000315711"/>
    </source>
</evidence>
<dbReference type="GO" id="GO:0005737">
    <property type="term" value="C:cytoplasm"/>
    <property type="evidence" value="ECO:0007669"/>
    <property type="project" value="TreeGrafter"/>
</dbReference>
<dbReference type="InterPro" id="IPR020476">
    <property type="entry name" value="Nudix_hydrolase"/>
</dbReference>
<accession>A0A562QJF5</accession>
<evidence type="ECO:0000256" key="6">
    <source>
        <dbReference type="RuleBase" id="RU003476"/>
    </source>
</evidence>
<dbReference type="NCBIfam" id="TIGR02705">
    <property type="entry name" value="nudix_YtkD"/>
    <property type="match status" value="1"/>
</dbReference>
<dbReference type="EMBL" id="VLKZ01000004">
    <property type="protein sequence ID" value="TWI56887.1"/>
    <property type="molecule type" value="Genomic_DNA"/>
</dbReference>
<dbReference type="InterPro" id="IPR020084">
    <property type="entry name" value="NUDIX_hydrolase_CS"/>
</dbReference>
<dbReference type="AlphaFoldDB" id="A0A562QJF5"/>
<dbReference type="RefSeq" id="WP_144449919.1">
    <property type="nucleotide sequence ID" value="NZ_VLKZ01000004.1"/>
</dbReference>
<evidence type="ECO:0000256" key="5">
    <source>
        <dbReference type="ARBA" id="ARBA00022842"/>
    </source>
</evidence>
<keyword evidence="3" id="KW-0479">Metal-binding</keyword>
<dbReference type="GO" id="GO:0016818">
    <property type="term" value="F:hydrolase activity, acting on acid anhydrides, in phosphorus-containing anhydrides"/>
    <property type="evidence" value="ECO:0007669"/>
    <property type="project" value="TreeGrafter"/>
</dbReference>
<dbReference type="InterPro" id="IPR000086">
    <property type="entry name" value="NUDIX_hydrolase_dom"/>
</dbReference>
<keyword evidence="5" id="KW-0460">Magnesium</keyword>
<evidence type="ECO:0000313" key="8">
    <source>
        <dbReference type="EMBL" id="TWI56887.1"/>
    </source>
</evidence>
<dbReference type="Pfam" id="PF00293">
    <property type="entry name" value="NUDIX"/>
    <property type="match status" value="1"/>
</dbReference>
<dbReference type="PROSITE" id="PS51462">
    <property type="entry name" value="NUDIX"/>
    <property type="match status" value="1"/>
</dbReference>
<dbReference type="OrthoDB" id="9131041at2"/>
<keyword evidence="4 6" id="KW-0378">Hydrolase</keyword>
<dbReference type="Gene3D" id="3.90.79.10">
    <property type="entry name" value="Nucleoside Triphosphate Pyrophosphohydrolase"/>
    <property type="match status" value="1"/>
</dbReference>
<dbReference type="PANTHER" id="PTHR43758">
    <property type="entry name" value="7,8-DIHYDRO-8-OXOGUANINE TRIPHOSPHATASE"/>
    <property type="match status" value="1"/>
</dbReference>
<comment type="similarity">
    <text evidence="2 6">Belongs to the Nudix hydrolase family.</text>
</comment>
<dbReference type="SUPFAM" id="SSF55811">
    <property type="entry name" value="Nudix"/>
    <property type="match status" value="1"/>
</dbReference>
<evidence type="ECO:0000256" key="3">
    <source>
        <dbReference type="ARBA" id="ARBA00022723"/>
    </source>
</evidence>
<dbReference type="GO" id="GO:0046872">
    <property type="term" value="F:metal ion binding"/>
    <property type="evidence" value="ECO:0007669"/>
    <property type="project" value="UniProtKB-KW"/>
</dbReference>
<dbReference type="CDD" id="cd04665">
    <property type="entry name" value="NUDIX_RppH"/>
    <property type="match status" value="1"/>
</dbReference>
<protein>
    <submittedName>
        <fullName evidence="8">8-oxo-dGTP diphosphatase</fullName>
    </submittedName>
</protein>
<evidence type="ECO:0000256" key="1">
    <source>
        <dbReference type="ARBA" id="ARBA00001946"/>
    </source>
</evidence>
<dbReference type="PROSITE" id="PS00893">
    <property type="entry name" value="NUDIX_BOX"/>
    <property type="match status" value="1"/>
</dbReference>
<evidence type="ECO:0000256" key="2">
    <source>
        <dbReference type="ARBA" id="ARBA00005582"/>
    </source>
</evidence>